<keyword evidence="2" id="KW-0472">Membrane</keyword>
<dbReference type="SUPFAM" id="SSF56219">
    <property type="entry name" value="DNase I-like"/>
    <property type="match status" value="1"/>
</dbReference>
<keyword evidence="2" id="KW-0812">Transmembrane</keyword>
<feature type="compositionally biased region" description="Acidic residues" evidence="1">
    <location>
        <begin position="173"/>
        <end position="184"/>
    </location>
</feature>
<sequence>MPPCPVGPRTWAALLLVLAGLLAAGLAEAPPAGVHSRAVVCPGDDPSGACVEVLLTPMAEPAACRVVPARGHAPSAASWPGIMRTHDQACATLRSMVGRAVERAALPPPGRRARSRRLPGLGQVEVAPADSDQSGLPATFGVAIDSDSTAAEVLRVLTTPNVPDSGPTPSPPLDEEVEGPEEGTDPTPPHQQHPSAGRSSTRLFLRTLSFNVDSASTRGPPWTERMPILVSAITSRNPDVVALQDLATEHLDLLLSALGEQYALAPQTVADLRLGIALHNPILFRRTRFLPLQSGTFSLCKTPSLPGCMSFGNTAPRSVSWVLLHDKSSRRSFYHFNTRLDPNAPAALTESTLQMVLSISNYNPHGIPVVATGDMAAQSEDDFHVHLLRASGFMDSFRLLPGNQHAGDTYHDFTGVATERPDFLFLHGSPLATAGLAVSEASLIRDNRQGTGSQHIYPSSHFGLLAAMSWDFPGPSPLALTSWIGWLGLALLIVCIGVVLPLLVVALVRLHRLGQLPFAWLRLESTEAVGKDANADKEAAILKEDPSSDPAPSSMSLDSQASWSP</sequence>
<feature type="compositionally biased region" description="Low complexity" evidence="1">
    <location>
        <begin position="548"/>
        <end position="559"/>
    </location>
</feature>
<gene>
    <name evidence="4" type="ORF">H696_02427</name>
</gene>
<evidence type="ECO:0000256" key="2">
    <source>
        <dbReference type="SAM" id="Phobius"/>
    </source>
</evidence>
<feature type="chain" id="PRO_5001570988" description="Endonuclease/exonuclease/phosphatase domain-containing protein" evidence="3">
    <location>
        <begin position="28"/>
        <end position="565"/>
    </location>
</feature>
<evidence type="ECO:0000313" key="5">
    <source>
        <dbReference type="Proteomes" id="UP000030693"/>
    </source>
</evidence>
<evidence type="ECO:0000313" key="4">
    <source>
        <dbReference type="EMBL" id="KCV71481.1"/>
    </source>
</evidence>
<dbReference type="InterPro" id="IPR036691">
    <property type="entry name" value="Endo/exonu/phosph_ase_sf"/>
</dbReference>
<keyword evidence="5" id="KW-1185">Reference proteome</keyword>
<feature type="compositionally biased region" description="Basic and acidic residues" evidence="1">
    <location>
        <begin position="534"/>
        <end position="546"/>
    </location>
</feature>
<keyword evidence="3" id="KW-0732">Signal</keyword>
<feature type="region of interest" description="Disordered" evidence="1">
    <location>
        <begin position="534"/>
        <end position="565"/>
    </location>
</feature>
<dbReference type="Proteomes" id="UP000030693">
    <property type="component" value="Unassembled WGS sequence"/>
</dbReference>
<dbReference type="AlphaFoldDB" id="A0A058ZC21"/>
<dbReference type="Gene3D" id="3.60.10.10">
    <property type="entry name" value="Endonuclease/exonuclease/phosphatase"/>
    <property type="match status" value="1"/>
</dbReference>
<reference evidence="4" key="1">
    <citation type="submission" date="2013-04" db="EMBL/GenBank/DDBJ databases">
        <title>The Genome Sequence of Fonticula alba ATCC 38817.</title>
        <authorList>
            <consortium name="The Broad Institute Genomics Platform"/>
            <person name="Russ C."/>
            <person name="Cuomo C."/>
            <person name="Burger G."/>
            <person name="Gray M.W."/>
            <person name="Holland P.W.H."/>
            <person name="King N."/>
            <person name="Lang F.B.F."/>
            <person name="Roger A.J."/>
            <person name="Ruiz-Trillo I."/>
            <person name="Brown M."/>
            <person name="Walker B."/>
            <person name="Young S."/>
            <person name="Zeng Q."/>
            <person name="Gargeya S."/>
            <person name="Fitzgerald M."/>
            <person name="Haas B."/>
            <person name="Abouelleil A."/>
            <person name="Allen A.W."/>
            <person name="Alvarado L."/>
            <person name="Arachchi H.M."/>
            <person name="Berlin A.M."/>
            <person name="Chapman S.B."/>
            <person name="Gainer-Dewar J."/>
            <person name="Goldberg J."/>
            <person name="Griggs A."/>
            <person name="Gujja S."/>
            <person name="Hansen M."/>
            <person name="Howarth C."/>
            <person name="Imamovic A."/>
            <person name="Ireland A."/>
            <person name="Larimer J."/>
            <person name="McCowan C."/>
            <person name="Murphy C."/>
            <person name="Pearson M."/>
            <person name="Poon T.W."/>
            <person name="Priest M."/>
            <person name="Roberts A."/>
            <person name="Saif S."/>
            <person name="Shea T."/>
            <person name="Sisk P."/>
            <person name="Sykes S."/>
            <person name="Wortman J."/>
            <person name="Nusbaum C."/>
            <person name="Birren B."/>
        </authorList>
    </citation>
    <scope>NUCLEOTIDE SEQUENCE [LARGE SCALE GENOMIC DNA]</scope>
    <source>
        <strain evidence="4">ATCC 38817</strain>
    </source>
</reference>
<evidence type="ECO:0000256" key="1">
    <source>
        <dbReference type="SAM" id="MobiDB-lite"/>
    </source>
</evidence>
<dbReference type="EMBL" id="KB932203">
    <property type="protein sequence ID" value="KCV71481.1"/>
    <property type="molecule type" value="Genomic_DNA"/>
</dbReference>
<dbReference type="OrthoDB" id="276515at2759"/>
<dbReference type="STRING" id="691883.A0A058ZC21"/>
<protein>
    <recommendedName>
        <fullName evidence="6">Endonuclease/exonuclease/phosphatase domain-containing protein</fullName>
    </recommendedName>
</protein>
<feature type="region of interest" description="Disordered" evidence="1">
    <location>
        <begin position="158"/>
        <end position="199"/>
    </location>
</feature>
<evidence type="ECO:0008006" key="6">
    <source>
        <dbReference type="Google" id="ProtNLM"/>
    </source>
</evidence>
<accession>A0A058ZC21</accession>
<proteinExistence type="predicted"/>
<keyword evidence="2" id="KW-1133">Transmembrane helix</keyword>
<evidence type="ECO:0000256" key="3">
    <source>
        <dbReference type="SAM" id="SignalP"/>
    </source>
</evidence>
<dbReference type="GeneID" id="20527152"/>
<dbReference type="RefSeq" id="XP_009494604.1">
    <property type="nucleotide sequence ID" value="XM_009496329.1"/>
</dbReference>
<feature type="signal peptide" evidence="3">
    <location>
        <begin position="1"/>
        <end position="27"/>
    </location>
</feature>
<name>A0A058ZC21_FONAL</name>
<feature type="transmembrane region" description="Helical" evidence="2">
    <location>
        <begin position="483"/>
        <end position="508"/>
    </location>
</feature>
<organism evidence="4">
    <name type="scientific">Fonticula alba</name>
    <name type="common">Slime mold</name>
    <dbReference type="NCBI Taxonomy" id="691883"/>
    <lineage>
        <taxon>Eukaryota</taxon>
        <taxon>Rotosphaerida</taxon>
        <taxon>Fonticulaceae</taxon>
        <taxon>Fonticula</taxon>
    </lineage>
</organism>